<protein>
    <submittedName>
        <fullName evidence="2">Uncharacterized protein</fullName>
    </submittedName>
</protein>
<accession>A0A922L603</accession>
<keyword evidence="3" id="KW-1185">Reference proteome</keyword>
<evidence type="ECO:0000256" key="1">
    <source>
        <dbReference type="SAM" id="Phobius"/>
    </source>
</evidence>
<reference evidence="2" key="2">
    <citation type="journal article" date="2022" name="Res Sq">
        <title>Comparative Genomics Reveals Insights into the Divergent Evolution of Astigmatic Mites and Household Pest Adaptations.</title>
        <authorList>
            <person name="Xiong Q."/>
            <person name="Wan A.T.-Y."/>
            <person name="Liu X.-Y."/>
            <person name="Fung C.S.-H."/>
            <person name="Xiao X."/>
            <person name="Malainual N."/>
            <person name="Hou J."/>
            <person name="Wang L."/>
            <person name="Wang M."/>
            <person name="Yang K."/>
            <person name="Cui Y."/>
            <person name="Leung E."/>
            <person name="Nong W."/>
            <person name="Shin S.-K."/>
            <person name="Au S."/>
            <person name="Jeong K.Y."/>
            <person name="Chew F.T."/>
            <person name="Hui J."/>
            <person name="Leung T.F."/>
            <person name="Tungtrongchitr A."/>
            <person name="Zhong N."/>
            <person name="Liu Z."/>
            <person name="Tsui S."/>
        </authorList>
    </citation>
    <scope>NUCLEOTIDE SEQUENCE</scope>
    <source>
        <strain evidence="2">Derf</strain>
        <tissue evidence="2">Whole organism</tissue>
    </source>
</reference>
<dbReference type="AlphaFoldDB" id="A0A922L603"/>
<keyword evidence="1" id="KW-0472">Membrane</keyword>
<evidence type="ECO:0000313" key="3">
    <source>
        <dbReference type="Proteomes" id="UP000790347"/>
    </source>
</evidence>
<keyword evidence="1" id="KW-0812">Transmembrane</keyword>
<gene>
    <name evidence="2" type="ORF">DERF_007441</name>
</gene>
<organism evidence="2 3">
    <name type="scientific">Dermatophagoides farinae</name>
    <name type="common">American house dust mite</name>
    <dbReference type="NCBI Taxonomy" id="6954"/>
    <lineage>
        <taxon>Eukaryota</taxon>
        <taxon>Metazoa</taxon>
        <taxon>Ecdysozoa</taxon>
        <taxon>Arthropoda</taxon>
        <taxon>Chelicerata</taxon>
        <taxon>Arachnida</taxon>
        <taxon>Acari</taxon>
        <taxon>Acariformes</taxon>
        <taxon>Sarcoptiformes</taxon>
        <taxon>Astigmata</taxon>
        <taxon>Psoroptidia</taxon>
        <taxon>Analgoidea</taxon>
        <taxon>Pyroglyphidae</taxon>
        <taxon>Dermatophagoidinae</taxon>
        <taxon>Dermatophagoides</taxon>
    </lineage>
</organism>
<evidence type="ECO:0000313" key="2">
    <source>
        <dbReference type="EMBL" id="KAH9516719.1"/>
    </source>
</evidence>
<name>A0A922L603_DERFA</name>
<dbReference type="EMBL" id="ASGP02000003">
    <property type="protein sequence ID" value="KAH9516719.1"/>
    <property type="molecule type" value="Genomic_DNA"/>
</dbReference>
<reference evidence="2" key="1">
    <citation type="submission" date="2013-05" db="EMBL/GenBank/DDBJ databases">
        <authorList>
            <person name="Yim A.K.Y."/>
            <person name="Chan T.F."/>
            <person name="Ji K.M."/>
            <person name="Liu X.Y."/>
            <person name="Zhou J.W."/>
            <person name="Li R.Q."/>
            <person name="Yang K.Y."/>
            <person name="Li J."/>
            <person name="Li M."/>
            <person name="Law P.T.W."/>
            <person name="Wu Y.L."/>
            <person name="Cai Z.L."/>
            <person name="Qin H."/>
            <person name="Bao Y."/>
            <person name="Leung R.K.K."/>
            <person name="Ng P.K.S."/>
            <person name="Zou J."/>
            <person name="Zhong X.J."/>
            <person name="Ran P.X."/>
            <person name="Zhong N.S."/>
            <person name="Liu Z.G."/>
            <person name="Tsui S.K.W."/>
        </authorList>
    </citation>
    <scope>NUCLEOTIDE SEQUENCE</scope>
    <source>
        <strain evidence="2">Derf</strain>
        <tissue evidence="2">Whole organism</tissue>
    </source>
</reference>
<dbReference type="Proteomes" id="UP000790347">
    <property type="component" value="Unassembled WGS sequence"/>
</dbReference>
<keyword evidence="1" id="KW-1133">Transmembrane helix</keyword>
<sequence length="39" mass="4568">MHLNIKQQINNFGLQQVSRIWISGFVIEFLLLLLLSLLD</sequence>
<proteinExistence type="predicted"/>
<feature type="transmembrane region" description="Helical" evidence="1">
    <location>
        <begin position="20"/>
        <end position="38"/>
    </location>
</feature>
<comment type="caution">
    <text evidence="2">The sequence shown here is derived from an EMBL/GenBank/DDBJ whole genome shotgun (WGS) entry which is preliminary data.</text>
</comment>